<organism evidence="1">
    <name type="scientific">freshwater metagenome</name>
    <dbReference type="NCBI Taxonomy" id="449393"/>
    <lineage>
        <taxon>unclassified sequences</taxon>
        <taxon>metagenomes</taxon>
        <taxon>ecological metagenomes</taxon>
    </lineage>
</organism>
<accession>A0A6J7J0T3</accession>
<gene>
    <name evidence="1" type="ORF">UFOPK3708_01182</name>
</gene>
<proteinExistence type="predicted"/>
<protein>
    <submittedName>
        <fullName evidence="1">Unannotated protein</fullName>
    </submittedName>
</protein>
<dbReference type="EMBL" id="CAFBNA010000072">
    <property type="protein sequence ID" value="CAB4936676.1"/>
    <property type="molecule type" value="Genomic_DNA"/>
</dbReference>
<reference evidence="1" key="1">
    <citation type="submission" date="2020-05" db="EMBL/GenBank/DDBJ databases">
        <authorList>
            <person name="Chiriac C."/>
            <person name="Salcher M."/>
            <person name="Ghai R."/>
            <person name="Kavagutti S V."/>
        </authorList>
    </citation>
    <scope>NUCLEOTIDE SEQUENCE</scope>
</reference>
<sequence>MVARDRNGVELRHFVGCVIDDVGNDAHAWSRRVDVGVADHELFENVVLNGSGKKSPIDALLFTCDNKHCEDRNDGAIHGHRHAHLIERNSLEQDLHVFDRIDRYAGLTDIANHIRVIRVVAAVCREIECHRQAHLTGSEVASVERVRLFSG</sequence>
<name>A0A6J7J0T3_9ZZZZ</name>
<evidence type="ECO:0000313" key="1">
    <source>
        <dbReference type="EMBL" id="CAB4936676.1"/>
    </source>
</evidence>
<dbReference type="AlphaFoldDB" id="A0A6J7J0T3"/>